<dbReference type="PANTHER" id="PTHR30437:SF5">
    <property type="entry name" value="REGULATOR OF NUCLEOSIDE DIPHOSPHATE KINASE"/>
    <property type="match status" value="1"/>
</dbReference>
<proteinExistence type="predicted"/>
<dbReference type="Gene3D" id="1.10.286.20">
    <property type="match status" value="1"/>
</dbReference>
<dbReference type="Gene3D" id="3.10.50.30">
    <property type="entry name" value="Transcription elongation factor, GreA/GreB, C-terminal domain"/>
    <property type="match status" value="1"/>
</dbReference>
<evidence type="ECO:0000313" key="4">
    <source>
        <dbReference type="Proteomes" id="UP001170481"/>
    </source>
</evidence>
<dbReference type="Proteomes" id="UP001170481">
    <property type="component" value="Unassembled WGS sequence"/>
</dbReference>
<dbReference type="NCBIfam" id="NF004396">
    <property type="entry name" value="PRK05753.1"/>
    <property type="match status" value="1"/>
</dbReference>
<dbReference type="Pfam" id="PF01272">
    <property type="entry name" value="GreA_GreB"/>
    <property type="match status" value="1"/>
</dbReference>
<evidence type="ECO:0000259" key="2">
    <source>
        <dbReference type="Pfam" id="PF14760"/>
    </source>
</evidence>
<dbReference type="InterPro" id="IPR023459">
    <property type="entry name" value="Tscrpt_elong_fac_GreA/B_fam"/>
</dbReference>
<gene>
    <name evidence="3" type="primary">rnk</name>
    <name evidence="3" type="ORF">Q4535_07225</name>
</gene>
<dbReference type="GO" id="GO:0006354">
    <property type="term" value="P:DNA-templated transcription elongation"/>
    <property type="evidence" value="ECO:0007669"/>
    <property type="project" value="TreeGrafter"/>
</dbReference>
<dbReference type="RefSeq" id="WP_284892930.1">
    <property type="nucleotide sequence ID" value="NZ_CANLSP010000005.1"/>
</dbReference>
<evidence type="ECO:0000259" key="1">
    <source>
        <dbReference type="Pfam" id="PF01272"/>
    </source>
</evidence>
<evidence type="ECO:0000313" key="3">
    <source>
        <dbReference type="EMBL" id="MDO6671912.1"/>
    </source>
</evidence>
<keyword evidence="3" id="KW-0418">Kinase</keyword>
<dbReference type="InterPro" id="IPR001437">
    <property type="entry name" value="Tscrpt_elong_fac_GreA/B_C"/>
</dbReference>
<reference evidence="3" key="1">
    <citation type="submission" date="2023-07" db="EMBL/GenBank/DDBJ databases">
        <title>Genome content predicts the carbon catabolic preferences of heterotrophic bacteria.</title>
        <authorList>
            <person name="Gralka M."/>
        </authorList>
    </citation>
    <scope>NUCLEOTIDE SEQUENCE</scope>
    <source>
        <strain evidence="3">C2R13</strain>
    </source>
</reference>
<dbReference type="InterPro" id="IPR029462">
    <property type="entry name" value="Rnk_N"/>
</dbReference>
<feature type="domain" description="Regulator of nucleoside diphosphate kinase N-terminal" evidence="2">
    <location>
        <begin position="5"/>
        <end position="45"/>
    </location>
</feature>
<dbReference type="SUPFAM" id="SSF54534">
    <property type="entry name" value="FKBP-like"/>
    <property type="match status" value="1"/>
</dbReference>
<dbReference type="InterPro" id="IPR036953">
    <property type="entry name" value="GreA/GreB_C_sf"/>
</dbReference>
<dbReference type="GO" id="GO:0032784">
    <property type="term" value="P:regulation of DNA-templated transcription elongation"/>
    <property type="evidence" value="ECO:0007669"/>
    <property type="project" value="InterPro"/>
</dbReference>
<comment type="caution">
    <text evidence="3">The sequence shown here is derived from an EMBL/GenBank/DDBJ whole genome shotgun (WGS) entry which is preliminary data.</text>
</comment>
<sequence>MATLPSIIINRLDAERLERLIDHVSAADRQVAEQLEDELERGEVVEPHEVPADIVSMNSRVEFTDLTRQQTLVRTLVYPHALPGQQDGLSVLAPLGAALLGLKVGSLIEWRLPDGSLHEVRIEALHYQPESAGDLHR</sequence>
<keyword evidence="3" id="KW-0808">Transferase</keyword>
<dbReference type="GO" id="GO:0003677">
    <property type="term" value="F:DNA binding"/>
    <property type="evidence" value="ECO:0007669"/>
    <property type="project" value="InterPro"/>
</dbReference>
<dbReference type="AlphaFoldDB" id="A0AAP4TWX7"/>
<organism evidence="3 4">
    <name type="scientific">Cobetia amphilecti</name>
    <dbReference type="NCBI Taxonomy" id="1055104"/>
    <lineage>
        <taxon>Bacteria</taxon>
        <taxon>Pseudomonadati</taxon>
        <taxon>Pseudomonadota</taxon>
        <taxon>Gammaproteobacteria</taxon>
        <taxon>Oceanospirillales</taxon>
        <taxon>Halomonadaceae</taxon>
        <taxon>Cobetia</taxon>
    </lineage>
</organism>
<protein>
    <submittedName>
        <fullName evidence="3">Nucleoside diphosphate kinase regulator</fullName>
    </submittedName>
</protein>
<dbReference type="PANTHER" id="PTHR30437">
    <property type="entry name" value="TRANSCRIPTION ELONGATION FACTOR GREA"/>
    <property type="match status" value="1"/>
</dbReference>
<dbReference type="Pfam" id="PF14760">
    <property type="entry name" value="Rnk_N"/>
    <property type="match status" value="1"/>
</dbReference>
<feature type="domain" description="Transcription elongation factor GreA/GreB C-terminal" evidence="1">
    <location>
        <begin position="51"/>
        <end position="126"/>
    </location>
</feature>
<dbReference type="EMBL" id="JAUORK010000006">
    <property type="protein sequence ID" value="MDO6671912.1"/>
    <property type="molecule type" value="Genomic_DNA"/>
</dbReference>
<dbReference type="GO" id="GO:0016301">
    <property type="term" value="F:kinase activity"/>
    <property type="evidence" value="ECO:0007669"/>
    <property type="project" value="UniProtKB-KW"/>
</dbReference>
<name>A0AAP4TWX7_9GAMM</name>
<accession>A0AAP4TWX7</accession>
<dbReference type="GO" id="GO:0070063">
    <property type="term" value="F:RNA polymerase binding"/>
    <property type="evidence" value="ECO:0007669"/>
    <property type="project" value="InterPro"/>
</dbReference>